<evidence type="ECO:0000313" key="1">
    <source>
        <dbReference type="EMBL" id="MFD2142912.1"/>
    </source>
</evidence>
<sequence>MHSGSNSPVYYLGALYDSRIDAIWAAFFDNLSWSYEYKPSGPRGWAPTFALRGAGTVLVGVEQELQPTPKARLLASRSVRDAGGRSDILLLGIGLVHSEYWGLALGALGECSGDYYCWGDALPHSGGGIGFCHSLGSFRNRITGYHDGDRGAGDGEDLFAGAWRSAQRAPLLDCQAVAAAPIWGR</sequence>
<accession>A0ABW4Z2R7</accession>
<gene>
    <name evidence="1" type="ORF">ACFSNC_21095</name>
</gene>
<reference evidence="2" key="1">
    <citation type="journal article" date="2019" name="Int. J. Syst. Evol. Microbiol.">
        <title>The Global Catalogue of Microorganisms (GCM) 10K type strain sequencing project: providing services to taxonomists for standard genome sequencing and annotation.</title>
        <authorList>
            <consortium name="The Broad Institute Genomics Platform"/>
            <consortium name="The Broad Institute Genome Sequencing Center for Infectious Disease"/>
            <person name="Wu L."/>
            <person name="Ma J."/>
        </authorList>
    </citation>
    <scope>NUCLEOTIDE SEQUENCE [LARGE SCALE GENOMIC DNA]</scope>
    <source>
        <strain evidence="2">CCM 7435</strain>
    </source>
</reference>
<name>A0ABW4Z2R7_9HYPH</name>
<comment type="caution">
    <text evidence="1">The sequence shown here is derived from an EMBL/GenBank/DDBJ whole genome shotgun (WGS) entry which is preliminary data.</text>
</comment>
<proteinExistence type="predicted"/>
<dbReference type="Proteomes" id="UP001597299">
    <property type="component" value="Unassembled WGS sequence"/>
</dbReference>
<organism evidence="1 2">
    <name type="scientific">Ancylobacter oerskovii</name>
    <dbReference type="NCBI Taxonomy" id="459519"/>
    <lineage>
        <taxon>Bacteria</taxon>
        <taxon>Pseudomonadati</taxon>
        <taxon>Pseudomonadota</taxon>
        <taxon>Alphaproteobacteria</taxon>
        <taxon>Hyphomicrobiales</taxon>
        <taxon>Xanthobacteraceae</taxon>
        <taxon>Ancylobacter</taxon>
    </lineage>
</organism>
<keyword evidence="2" id="KW-1185">Reference proteome</keyword>
<evidence type="ECO:0000313" key="2">
    <source>
        <dbReference type="Proteomes" id="UP001597299"/>
    </source>
</evidence>
<dbReference type="EMBL" id="JBHUHD010000001">
    <property type="protein sequence ID" value="MFD2142912.1"/>
    <property type="molecule type" value="Genomic_DNA"/>
</dbReference>
<protein>
    <submittedName>
        <fullName evidence="1">Uncharacterized protein</fullName>
    </submittedName>
</protein>
<dbReference type="RefSeq" id="WP_213356126.1">
    <property type="nucleotide sequence ID" value="NZ_JAHBGB010000044.1"/>
</dbReference>